<feature type="region of interest" description="Disordered" evidence="1">
    <location>
        <begin position="67"/>
        <end position="99"/>
    </location>
</feature>
<dbReference type="AlphaFoldDB" id="A0A7X6KWZ2"/>
<feature type="region of interest" description="Disordered" evidence="1">
    <location>
        <begin position="1"/>
        <end position="46"/>
    </location>
</feature>
<keyword evidence="3" id="KW-1185">Reference proteome</keyword>
<feature type="compositionally biased region" description="Low complexity" evidence="1">
    <location>
        <begin position="82"/>
        <end position="98"/>
    </location>
</feature>
<reference evidence="2 3" key="1">
    <citation type="submission" date="2020-04" db="EMBL/GenBank/DDBJ databases">
        <title>MicrobeNet Type strains.</title>
        <authorList>
            <person name="Nicholson A.C."/>
        </authorList>
    </citation>
    <scope>NUCLEOTIDE SEQUENCE [LARGE SCALE GENOMIC DNA]</scope>
    <source>
        <strain evidence="2 3">ATCC BAA-788</strain>
    </source>
</reference>
<sequence>MALLPRLRRLLGRPASTSRVGARRPGSSRHGDVPQEDALRAALGDDPNDERAFAALAEIVRRHAVTGTGDDPLTADAEDTGPDGAPADPDAGDALRAAQAERQRAADLAVWALGEELSGNPRAWYPLVEVARLSVRDDLEGTLRRLTTAAERDPSGKALVAGLRLLREAGLPVEALNLGTGHWHPREHDPEVGRQLVLAAVEADRPLDAKQHLASLDLAPHPARTAAMREELAALVARAEDQPQS</sequence>
<accession>A0A7X6KWZ2</accession>
<feature type="compositionally biased region" description="Basic and acidic residues" evidence="1">
    <location>
        <begin position="29"/>
        <end position="39"/>
    </location>
</feature>
<evidence type="ECO:0000256" key="1">
    <source>
        <dbReference type="SAM" id="MobiDB-lite"/>
    </source>
</evidence>
<evidence type="ECO:0000313" key="2">
    <source>
        <dbReference type="EMBL" id="NKY23762.1"/>
    </source>
</evidence>
<evidence type="ECO:0000313" key="3">
    <source>
        <dbReference type="Proteomes" id="UP000581206"/>
    </source>
</evidence>
<gene>
    <name evidence="2" type="ORF">HGA03_13915</name>
</gene>
<organism evidence="2 3">
    <name type="scientific">Cellulomonas denverensis</name>
    <dbReference type="NCBI Taxonomy" id="264297"/>
    <lineage>
        <taxon>Bacteria</taxon>
        <taxon>Bacillati</taxon>
        <taxon>Actinomycetota</taxon>
        <taxon>Actinomycetes</taxon>
        <taxon>Micrococcales</taxon>
        <taxon>Cellulomonadaceae</taxon>
        <taxon>Cellulomonas</taxon>
    </lineage>
</organism>
<dbReference type="Proteomes" id="UP000581206">
    <property type="component" value="Unassembled WGS sequence"/>
</dbReference>
<feature type="compositionally biased region" description="Basic residues" evidence="1">
    <location>
        <begin position="1"/>
        <end position="11"/>
    </location>
</feature>
<proteinExistence type="predicted"/>
<dbReference type="RefSeq" id="WP_168630892.1">
    <property type="nucleotide sequence ID" value="NZ_BONL01000011.1"/>
</dbReference>
<dbReference type="EMBL" id="JAAXOX010000008">
    <property type="protein sequence ID" value="NKY23762.1"/>
    <property type="molecule type" value="Genomic_DNA"/>
</dbReference>
<protein>
    <submittedName>
        <fullName evidence="2">Uncharacterized protein</fullName>
    </submittedName>
</protein>
<comment type="caution">
    <text evidence="2">The sequence shown here is derived from an EMBL/GenBank/DDBJ whole genome shotgun (WGS) entry which is preliminary data.</text>
</comment>
<name>A0A7X6KWZ2_9CELL</name>